<evidence type="ECO:0000313" key="2">
    <source>
        <dbReference type="Proteomes" id="UP001497480"/>
    </source>
</evidence>
<reference evidence="1 2" key="1">
    <citation type="submission" date="2024-03" db="EMBL/GenBank/DDBJ databases">
        <authorList>
            <person name="Martinez-Hernandez J."/>
        </authorList>
    </citation>
    <scope>NUCLEOTIDE SEQUENCE [LARGE SCALE GENOMIC DNA]</scope>
</reference>
<organism evidence="1 2">
    <name type="scientific">Lupinus luteus</name>
    <name type="common">European yellow lupine</name>
    <dbReference type="NCBI Taxonomy" id="3873"/>
    <lineage>
        <taxon>Eukaryota</taxon>
        <taxon>Viridiplantae</taxon>
        <taxon>Streptophyta</taxon>
        <taxon>Embryophyta</taxon>
        <taxon>Tracheophyta</taxon>
        <taxon>Spermatophyta</taxon>
        <taxon>Magnoliopsida</taxon>
        <taxon>eudicotyledons</taxon>
        <taxon>Gunneridae</taxon>
        <taxon>Pentapetalae</taxon>
        <taxon>rosids</taxon>
        <taxon>fabids</taxon>
        <taxon>Fabales</taxon>
        <taxon>Fabaceae</taxon>
        <taxon>Papilionoideae</taxon>
        <taxon>50 kb inversion clade</taxon>
        <taxon>genistoids sensu lato</taxon>
        <taxon>core genistoids</taxon>
        <taxon>Genisteae</taxon>
        <taxon>Lupinus</taxon>
    </lineage>
</organism>
<keyword evidence="2" id="KW-1185">Reference proteome</keyword>
<accession>A0AAV1XTM4</accession>
<proteinExistence type="predicted"/>
<comment type="caution">
    <text evidence="1">The sequence shown here is derived from an EMBL/GenBank/DDBJ whole genome shotgun (WGS) entry which is preliminary data.</text>
</comment>
<sequence length="170" mass="19360">MSAILTSSIWNEKNRTEECKPTAGPNAVKRLYRKSGGLFLALYLKQCASSLQIAYRGSRKGGPSHQPGGENAALVGGERKVVFETDGQAILKISNSVDRELEPNGLLIDESRDLLARDWEKYFRHDYLERGEFMRRWTCQARASYQLDRLFRDPPEFITLFRSSRSCPPT</sequence>
<evidence type="ECO:0000313" key="1">
    <source>
        <dbReference type="EMBL" id="CAL0324944.1"/>
    </source>
</evidence>
<dbReference type="AlphaFoldDB" id="A0AAV1XTM4"/>
<protein>
    <submittedName>
        <fullName evidence="1">Uncharacterized protein</fullName>
    </submittedName>
</protein>
<dbReference type="Proteomes" id="UP001497480">
    <property type="component" value="Unassembled WGS sequence"/>
</dbReference>
<gene>
    <name evidence="1" type="ORF">LLUT_LOCUS26004</name>
</gene>
<name>A0AAV1XTM4_LUPLU</name>
<dbReference type="EMBL" id="CAXHTB010000018">
    <property type="protein sequence ID" value="CAL0324944.1"/>
    <property type="molecule type" value="Genomic_DNA"/>
</dbReference>